<dbReference type="InterPro" id="IPR000073">
    <property type="entry name" value="AB_hydrolase_1"/>
</dbReference>
<dbReference type="PANTHER" id="PTHR43798">
    <property type="entry name" value="MONOACYLGLYCEROL LIPASE"/>
    <property type="match status" value="1"/>
</dbReference>
<evidence type="ECO:0000313" key="2">
    <source>
        <dbReference type="EMBL" id="TYL51220.1"/>
    </source>
</evidence>
<dbReference type="InterPro" id="IPR029058">
    <property type="entry name" value="AB_hydrolase_fold"/>
</dbReference>
<protein>
    <submittedName>
        <fullName evidence="2">Alpha/beta hydrolase</fullName>
    </submittedName>
</protein>
<dbReference type="GO" id="GO:0016787">
    <property type="term" value="F:hydrolase activity"/>
    <property type="evidence" value="ECO:0007669"/>
    <property type="project" value="UniProtKB-KW"/>
</dbReference>
<dbReference type="Proteomes" id="UP000325243">
    <property type="component" value="Unassembled WGS sequence"/>
</dbReference>
<dbReference type="AlphaFoldDB" id="A0A5S4V3Y7"/>
<proteinExistence type="predicted"/>
<gene>
    <name evidence="2" type="ORF">FYC51_14010</name>
</gene>
<name>A0A5S4V3Y7_9MICO</name>
<dbReference type="PRINTS" id="PR00111">
    <property type="entry name" value="ABHYDROLASE"/>
</dbReference>
<evidence type="ECO:0000313" key="3">
    <source>
        <dbReference type="Proteomes" id="UP000325243"/>
    </source>
</evidence>
<dbReference type="Pfam" id="PF00561">
    <property type="entry name" value="Abhydrolase_1"/>
    <property type="match status" value="1"/>
</dbReference>
<dbReference type="PANTHER" id="PTHR43798:SF6">
    <property type="entry name" value="HYDROLASE, PUTATIVE (AFU_ORTHOLOGUE AFUA_4G13070)-RELATED"/>
    <property type="match status" value="1"/>
</dbReference>
<keyword evidence="3" id="KW-1185">Reference proteome</keyword>
<comment type="caution">
    <text evidence="2">The sequence shown here is derived from an EMBL/GenBank/DDBJ whole genome shotgun (WGS) entry which is preliminary data.</text>
</comment>
<sequence length="239" mass="26231">MSGCLEPLFEPGEPIRRLYPDLPGLGASSGDGVSSTRDVLDRVDAFIDEAIGDEPFLLVGESYGGYLSRALVQRRRAQVLGLALICPMVVAEASARRVPPRTVRRPDPELIARLEPVEAAEFTDVAVVESAETLERFRAEVAPGLAAGDPAPVARIRADYGLEEPIERGEPFTAPTLILAGRQDWIVGYRDQWRLVERYPAATFAVLDVAGHNLQFERPDLFGALLRDWLDRVAGEPRS</sequence>
<dbReference type="EMBL" id="VSSB01000002">
    <property type="protein sequence ID" value="TYL51220.1"/>
    <property type="molecule type" value="Genomic_DNA"/>
</dbReference>
<dbReference type="SUPFAM" id="SSF53474">
    <property type="entry name" value="alpha/beta-Hydrolases"/>
    <property type="match status" value="1"/>
</dbReference>
<organism evidence="2 3">
    <name type="scientific">Agromyces mariniharenae</name>
    <dbReference type="NCBI Taxonomy" id="2604423"/>
    <lineage>
        <taxon>Bacteria</taxon>
        <taxon>Bacillati</taxon>
        <taxon>Actinomycetota</taxon>
        <taxon>Actinomycetes</taxon>
        <taxon>Micrococcales</taxon>
        <taxon>Microbacteriaceae</taxon>
        <taxon>Agromyces</taxon>
    </lineage>
</organism>
<accession>A0A5S4V3Y7</accession>
<dbReference type="Gene3D" id="3.40.50.1820">
    <property type="entry name" value="alpha/beta hydrolase"/>
    <property type="match status" value="1"/>
</dbReference>
<evidence type="ECO:0000259" key="1">
    <source>
        <dbReference type="Pfam" id="PF00561"/>
    </source>
</evidence>
<feature type="domain" description="AB hydrolase-1" evidence="1">
    <location>
        <begin position="20"/>
        <end position="219"/>
    </location>
</feature>
<keyword evidence="2" id="KW-0378">Hydrolase</keyword>
<reference evidence="2 3" key="1">
    <citation type="submission" date="2019-08" db="EMBL/GenBank/DDBJ databases">
        <authorList>
            <person name="Hu J."/>
        </authorList>
    </citation>
    <scope>NUCLEOTIDE SEQUENCE [LARGE SCALE GENOMIC DNA]</scope>
    <source>
        <strain evidence="2 3">NEAU-184</strain>
    </source>
</reference>
<dbReference type="InterPro" id="IPR050266">
    <property type="entry name" value="AB_hydrolase_sf"/>
</dbReference>